<dbReference type="GO" id="GO:0016020">
    <property type="term" value="C:membrane"/>
    <property type="evidence" value="ECO:0007669"/>
    <property type="project" value="InterPro"/>
</dbReference>
<dbReference type="InterPro" id="IPR046342">
    <property type="entry name" value="CBS_dom_sf"/>
</dbReference>
<keyword evidence="4" id="KW-1185">Reference proteome</keyword>
<dbReference type="PROSITE" id="PS51371">
    <property type="entry name" value="CBS"/>
    <property type="match status" value="2"/>
</dbReference>
<accession>A0A841FAB5</accession>
<dbReference type="Proteomes" id="UP000548476">
    <property type="component" value="Unassembled WGS sequence"/>
</dbReference>
<dbReference type="CDD" id="cd04606">
    <property type="entry name" value="CBS_pair_Mg_transporter"/>
    <property type="match status" value="1"/>
</dbReference>
<dbReference type="AlphaFoldDB" id="A0A841FAB5"/>
<feature type="domain" description="CBS" evidence="2">
    <location>
        <begin position="287"/>
        <end position="354"/>
    </location>
</feature>
<dbReference type="PANTHER" id="PTHR43773:SF1">
    <property type="entry name" value="MAGNESIUM TRANSPORTER MGTE"/>
    <property type="match status" value="1"/>
</dbReference>
<dbReference type="EMBL" id="JACHGT010000002">
    <property type="protein sequence ID" value="MBB6033196.1"/>
    <property type="molecule type" value="Genomic_DNA"/>
</dbReference>
<dbReference type="Pfam" id="PF00571">
    <property type="entry name" value="CBS"/>
    <property type="match status" value="2"/>
</dbReference>
<keyword evidence="1" id="KW-0129">CBS domain</keyword>
<name>A0A841FAB5_9ACTN</name>
<feature type="domain" description="CBS" evidence="2">
    <location>
        <begin position="356"/>
        <end position="413"/>
    </location>
</feature>
<dbReference type="GO" id="GO:0015095">
    <property type="term" value="F:magnesium ion transmembrane transporter activity"/>
    <property type="evidence" value="ECO:0007669"/>
    <property type="project" value="InterPro"/>
</dbReference>
<comment type="caution">
    <text evidence="3">The sequence shown here is derived from an EMBL/GenBank/DDBJ whole genome shotgun (WGS) entry which is preliminary data.</text>
</comment>
<dbReference type="PANTHER" id="PTHR43773">
    <property type="entry name" value="MAGNESIUM TRANSPORTER MGTE"/>
    <property type="match status" value="1"/>
</dbReference>
<dbReference type="SUPFAM" id="SSF54631">
    <property type="entry name" value="CBS-domain pair"/>
    <property type="match status" value="1"/>
</dbReference>
<dbReference type="SUPFAM" id="SSF158791">
    <property type="entry name" value="MgtE N-terminal domain-like"/>
    <property type="match status" value="1"/>
</dbReference>
<dbReference type="InterPro" id="IPR058838">
    <property type="entry name" value="SH3_actinomycetes"/>
</dbReference>
<dbReference type="InterPro" id="IPR006669">
    <property type="entry name" value="MgtE_transporter"/>
</dbReference>
<sequence length="416" mass="45262">MATAALVYLARLAGTPIFDPNGDQVGRVRDAVARPRPGNAPPRVLGLVAEIGAWRRIFIPMGRVTSVDAGAVVLSTGQLNLRKFESRPGEILVLGELLDRRVTVRVEEGAAARGGEVTDVAMCRSPGIGDWELARIAVRERTGRLGRAHLNQFDWNEVTGLVAPTGQQGTQGLLSLVEAMRAADVATMMLDLPKRRRVELAAALEDVRLADVLEELPEHEQLEIIAALGRDRAADVLEEMEPDDAADLLAEMPVNERSELLDLMEPEEASPVRQLLKYVPGTAGGIMTSEPIILTPDTTIAEALALLREPKNSPAMAAQIFVCRPPSLTPTGRYLGMVHFQRLLREPPSDLIGSIVDRDIDPLDPGDDLTTVTRKMATYDLVALPVEVEGRLVGAVTVDDVLDHLLPTDWRDRAHD</sequence>
<dbReference type="SMART" id="SM00924">
    <property type="entry name" value="MgtE_N"/>
    <property type="match status" value="1"/>
</dbReference>
<evidence type="ECO:0000313" key="4">
    <source>
        <dbReference type="Proteomes" id="UP000548476"/>
    </source>
</evidence>
<dbReference type="InterPro" id="IPR038076">
    <property type="entry name" value="MgtE_N_sf"/>
</dbReference>
<dbReference type="InterPro" id="IPR000644">
    <property type="entry name" value="CBS_dom"/>
</dbReference>
<dbReference type="InterPro" id="IPR011033">
    <property type="entry name" value="PRC_barrel-like_sf"/>
</dbReference>
<evidence type="ECO:0000313" key="3">
    <source>
        <dbReference type="EMBL" id="MBB6033196.1"/>
    </source>
</evidence>
<proteinExistence type="predicted"/>
<gene>
    <name evidence="3" type="ORF">HNR73_001043</name>
</gene>
<dbReference type="Gene3D" id="1.25.60.10">
    <property type="entry name" value="MgtE N-terminal domain-like"/>
    <property type="match status" value="1"/>
</dbReference>
<evidence type="ECO:0000259" key="2">
    <source>
        <dbReference type="PROSITE" id="PS51371"/>
    </source>
</evidence>
<dbReference type="Pfam" id="PF26205">
    <property type="entry name" value="SH3_actinomycetes"/>
    <property type="match status" value="1"/>
</dbReference>
<dbReference type="RefSeq" id="WP_184786086.1">
    <property type="nucleotide sequence ID" value="NZ_BONT01000023.1"/>
</dbReference>
<evidence type="ECO:0000256" key="1">
    <source>
        <dbReference type="PROSITE-ProRule" id="PRU00703"/>
    </source>
</evidence>
<dbReference type="Gene3D" id="3.10.580.10">
    <property type="entry name" value="CBS-domain"/>
    <property type="match status" value="1"/>
</dbReference>
<organism evidence="3 4">
    <name type="scientific">Phytomonospora endophytica</name>
    <dbReference type="NCBI Taxonomy" id="714109"/>
    <lineage>
        <taxon>Bacteria</taxon>
        <taxon>Bacillati</taxon>
        <taxon>Actinomycetota</taxon>
        <taxon>Actinomycetes</taxon>
        <taxon>Micromonosporales</taxon>
        <taxon>Micromonosporaceae</taxon>
        <taxon>Phytomonospora</taxon>
    </lineage>
</organism>
<dbReference type="SUPFAM" id="SSF50346">
    <property type="entry name" value="PRC-barrel domain"/>
    <property type="match status" value="1"/>
</dbReference>
<dbReference type="InterPro" id="IPR006668">
    <property type="entry name" value="Mg_transptr_MgtE_intracell_dom"/>
</dbReference>
<dbReference type="Pfam" id="PF03448">
    <property type="entry name" value="MgtE_N"/>
    <property type="match status" value="1"/>
</dbReference>
<protein>
    <submittedName>
        <fullName evidence="3">CBS domain-containing protein/sporulation protein YlmC with PRC-barrel domain</fullName>
    </submittedName>
</protein>
<reference evidence="3 4" key="1">
    <citation type="submission" date="2020-08" db="EMBL/GenBank/DDBJ databases">
        <title>Genomic Encyclopedia of Type Strains, Phase IV (KMG-IV): sequencing the most valuable type-strain genomes for metagenomic binning, comparative biology and taxonomic classification.</title>
        <authorList>
            <person name="Goeker M."/>
        </authorList>
    </citation>
    <scope>NUCLEOTIDE SEQUENCE [LARGE SCALE GENOMIC DNA]</scope>
    <source>
        <strain evidence="3 4">YIM 65646</strain>
    </source>
</reference>